<keyword evidence="2" id="KW-0472">Membrane</keyword>
<gene>
    <name evidence="3" type="primary">WBGene00205538</name>
</gene>
<evidence type="ECO:0000256" key="1">
    <source>
        <dbReference type="SAM" id="MobiDB-lite"/>
    </source>
</evidence>
<dbReference type="Proteomes" id="UP000005239">
    <property type="component" value="Unassembled WGS sequence"/>
</dbReference>
<keyword evidence="2" id="KW-1133">Transmembrane helix</keyword>
<name>A0A2A6CAV9_PRIPA</name>
<organism evidence="3 4">
    <name type="scientific">Pristionchus pacificus</name>
    <name type="common">Parasitic nematode worm</name>
    <dbReference type="NCBI Taxonomy" id="54126"/>
    <lineage>
        <taxon>Eukaryota</taxon>
        <taxon>Metazoa</taxon>
        <taxon>Ecdysozoa</taxon>
        <taxon>Nematoda</taxon>
        <taxon>Chromadorea</taxon>
        <taxon>Rhabditida</taxon>
        <taxon>Rhabditina</taxon>
        <taxon>Diplogasteromorpha</taxon>
        <taxon>Diplogasteroidea</taxon>
        <taxon>Neodiplogasteridae</taxon>
        <taxon>Pristionchus</taxon>
    </lineage>
</organism>
<accession>A0A2A6CAV9</accession>
<keyword evidence="4" id="KW-1185">Reference proteome</keyword>
<evidence type="ECO:0000313" key="4">
    <source>
        <dbReference type="Proteomes" id="UP000005239"/>
    </source>
</evidence>
<protein>
    <submittedName>
        <fullName evidence="3">Uncharacterized protein</fullName>
    </submittedName>
</protein>
<accession>A0A8R1UIQ5</accession>
<feature type="transmembrane region" description="Helical" evidence="2">
    <location>
        <begin position="236"/>
        <end position="261"/>
    </location>
</feature>
<evidence type="ECO:0000256" key="2">
    <source>
        <dbReference type="SAM" id="Phobius"/>
    </source>
</evidence>
<feature type="compositionally biased region" description="Pro residues" evidence="1">
    <location>
        <begin position="25"/>
        <end position="39"/>
    </location>
</feature>
<keyword evidence="2" id="KW-0812">Transmembrane</keyword>
<dbReference type="AlphaFoldDB" id="A0A2A6CAV9"/>
<dbReference type="EnsemblMetazoa" id="PPA32678.1">
    <property type="protein sequence ID" value="PPA32678.1"/>
    <property type="gene ID" value="WBGene00205538"/>
</dbReference>
<evidence type="ECO:0000313" key="3">
    <source>
        <dbReference type="EnsemblMetazoa" id="PPA32678.1"/>
    </source>
</evidence>
<reference evidence="4" key="1">
    <citation type="journal article" date="2008" name="Nat. Genet.">
        <title>The Pristionchus pacificus genome provides a unique perspective on nematode lifestyle and parasitism.</title>
        <authorList>
            <person name="Dieterich C."/>
            <person name="Clifton S.W."/>
            <person name="Schuster L.N."/>
            <person name="Chinwalla A."/>
            <person name="Delehaunty K."/>
            <person name="Dinkelacker I."/>
            <person name="Fulton L."/>
            <person name="Fulton R."/>
            <person name="Godfrey J."/>
            <person name="Minx P."/>
            <person name="Mitreva M."/>
            <person name="Roeseler W."/>
            <person name="Tian H."/>
            <person name="Witte H."/>
            <person name="Yang S.P."/>
            <person name="Wilson R.K."/>
            <person name="Sommer R.J."/>
        </authorList>
    </citation>
    <scope>NUCLEOTIDE SEQUENCE [LARGE SCALE GENOMIC DNA]</scope>
    <source>
        <strain evidence="4">PS312</strain>
    </source>
</reference>
<reference evidence="3" key="2">
    <citation type="submission" date="2022-06" db="UniProtKB">
        <authorList>
            <consortium name="EnsemblMetazoa"/>
        </authorList>
    </citation>
    <scope>IDENTIFICATION</scope>
    <source>
        <strain evidence="3">PS312</strain>
    </source>
</reference>
<feature type="region of interest" description="Disordered" evidence="1">
    <location>
        <begin position="1"/>
        <end position="52"/>
    </location>
</feature>
<proteinExistence type="predicted"/>
<feature type="transmembrane region" description="Helical" evidence="2">
    <location>
        <begin position="112"/>
        <end position="134"/>
    </location>
</feature>
<sequence>MDSKLVGEAPPVYPPIGSGAAPSVPSAPYPTSYLPPQPPSQQQQQGFPSTAVPPPYSQYSEIPLNSTDARYYEHPTTNVQHPTYYVNGQNPVVVMSACDAEEICRRRRRVRCISLITFLIFFFTTFIICSSIWLCLSPNKEENDIMDRNASMRAASARSIYEVDTPIKGGPSNGLYVKPLPPSANRGYGLPPSPTANTESFKRSEIFTVQPNNYDYEFKHEQKVHPFTFFTTGRRLTGLVIICGLIILVLIAVGVALIAAFS</sequence>